<dbReference type="InterPro" id="IPR036388">
    <property type="entry name" value="WH-like_DNA-bd_sf"/>
</dbReference>
<dbReference type="PANTHER" id="PTHR43022:SF1">
    <property type="entry name" value="PROTEIN SMF"/>
    <property type="match status" value="1"/>
</dbReference>
<dbReference type="SUPFAM" id="SSF102405">
    <property type="entry name" value="MCP/YpsA-like"/>
    <property type="match status" value="1"/>
</dbReference>
<dbReference type="STRING" id="1121927.GOHSU_66_00060"/>
<accession>L7LE44</accession>
<evidence type="ECO:0000313" key="4">
    <source>
        <dbReference type="Proteomes" id="UP000053405"/>
    </source>
</evidence>
<dbReference type="AlphaFoldDB" id="L7LE44"/>
<dbReference type="InterPro" id="IPR057666">
    <property type="entry name" value="DrpA_SLOG"/>
</dbReference>
<proteinExistence type="inferred from homology"/>
<name>L7LE44_9ACTN</name>
<keyword evidence="4" id="KW-1185">Reference proteome</keyword>
<dbReference type="eggNOG" id="COG0758">
    <property type="taxonomic scope" value="Bacteria"/>
</dbReference>
<reference evidence="3 4" key="1">
    <citation type="submission" date="2012-12" db="EMBL/GenBank/DDBJ databases">
        <title>Whole genome shotgun sequence of Gordonia hirsuta NBRC 16056.</title>
        <authorList>
            <person name="Isaki-Nakamura S."/>
            <person name="Hosoyama A."/>
            <person name="Tsuchikane K."/>
            <person name="Katsumata H."/>
            <person name="Baba S."/>
            <person name="Yamazaki S."/>
            <person name="Fujita N."/>
        </authorList>
    </citation>
    <scope>NUCLEOTIDE SEQUENCE [LARGE SCALE GENOMIC DNA]</scope>
    <source>
        <strain evidence="3 4">NBRC 16056</strain>
    </source>
</reference>
<comment type="similarity">
    <text evidence="1">Belongs to the DprA/Smf family.</text>
</comment>
<dbReference type="OrthoDB" id="9785707at2"/>
<sequence length="378" mass="38207">MSTSLTDAELRAWAYLTAVAEPPCAPLIALVDRYGAQEAAQMVKSQRLPAGQGAVRTATVARCATDTSAQDLEIAARRGARLLTPQDPDWPAWALSCLTRASTAARGGAPLALWVRGGGSPAAMTGSAIGLVGSRAATRYGELVAGNLGDGLAAAGWTVISGAAYGVDGAAHRAALAAGGPTLAVLACGIDRDYPAGHARLLAEIAGTGAVVTEYAPGTTAGKHRFLTRNRLVAGLSAATVVVEAGARSGAANTAAWTRKLGRPLGAVPGPVTSSTSVGCNQMIADGQATLVTDTASAIALVEINGHDNKVAAPARPTDDLPPEQFRVIEALPARGGLTLTEIAFLAGLAEDVVRGALAHLEFRGLVDSAAGSWSLAR</sequence>
<dbReference type="Proteomes" id="UP000053405">
    <property type="component" value="Unassembled WGS sequence"/>
</dbReference>
<dbReference type="NCBIfam" id="TIGR00732">
    <property type="entry name" value="dprA"/>
    <property type="match status" value="1"/>
</dbReference>
<dbReference type="GO" id="GO:0009294">
    <property type="term" value="P:DNA-mediated transformation"/>
    <property type="evidence" value="ECO:0007669"/>
    <property type="project" value="InterPro"/>
</dbReference>
<dbReference type="InterPro" id="IPR003488">
    <property type="entry name" value="DprA"/>
</dbReference>
<evidence type="ECO:0000259" key="2">
    <source>
        <dbReference type="Pfam" id="PF02481"/>
    </source>
</evidence>
<dbReference type="EMBL" id="BANT01000066">
    <property type="protein sequence ID" value="GAC58991.1"/>
    <property type="molecule type" value="Genomic_DNA"/>
</dbReference>
<organism evidence="3 4">
    <name type="scientific">Gordonia hirsuta DSM 44140 = NBRC 16056</name>
    <dbReference type="NCBI Taxonomy" id="1121927"/>
    <lineage>
        <taxon>Bacteria</taxon>
        <taxon>Bacillati</taxon>
        <taxon>Actinomycetota</taxon>
        <taxon>Actinomycetes</taxon>
        <taxon>Mycobacteriales</taxon>
        <taxon>Gordoniaceae</taxon>
        <taxon>Gordonia</taxon>
    </lineage>
</organism>
<dbReference type="Gene3D" id="3.40.50.450">
    <property type="match status" value="1"/>
</dbReference>
<comment type="caution">
    <text evidence="3">The sequence shown here is derived from an EMBL/GenBank/DDBJ whole genome shotgun (WGS) entry which is preliminary data.</text>
</comment>
<gene>
    <name evidence="3" type="primary">dprA</name>
    <name evidence="3" type="ORF">GOHSU_66_00060</name>
</gene>
<evidence type="ECO:0000313" key="3">
    <source>
        <dbReference type="EMBL" id="GAC58991.1"/>
    </source>
</evidence>
<protein>
    <submittedName>
        <fullName evidence="3">Putative DNA processing protein</fullName>
    </submittedName>
</protein>
<dbReference type="Pfam" id="PF02481">
    <property type="entry name" value="DNA_processg_A"/>
    <property type="match status" value="1"/>
</dbReference>
<dbReference type="Gene3D" id="1.10.10.10">
    <property type="entry name" value="Winged helix-like DNA-binding domain superfamily/Winged helix DNA-binding domain"/>
    <property type="match status" value="1"/>
</dbReference>
<dbReference type="RefSeq" id="WP_005944239.1">
    <property type="nucleotide sequence ID" value="NZ_ATVK01000072.1"/>
</dbReference>
<dbReference type="PANTHER" id="PTHR43022">
    <property type="entry name" value="PROTEIN SMF"/>
    <property type="match status" value="1"/>
</dbReference>
<feature type="domain" description="Smf/DprA SLOG" evidence="2">
    <location>
        <begin position="82"/>
        <end position="299"/>
    </location>
</feature>
<evidence type="ECO:0000256" key="1">
    <source>
        <dbReference type="ARBA" id="ARBA00006525"/>
    </source>
</evidence>